<protein>
    <submittedName>
        <fullName evidence="1">Uncharacterized protein</fullName>
    </submittedName>
</protein>
<comment type="caution">
    <text evidence="1">The sequence shown here is derived from an EMBL/GenBank/DDBJ whole genome shotgun (WGS) entry which is preliminary data.</text>
</comment>
<proteinExistence type="predicted"/>
<organism evidence="1 2">
    <name type="scientific">Cirrhinus molitorella</name>
    <name type="common">mud carp</name>
    <dbReference type="NCBI Taxonomy" id="172907"/>
    <lineage>
        <taxon>Eukaryota</taxon>
        <taxon>Metazoa</taxon>
        <taxon>Chordata</taxon>
        <taxon>Craniata</taxon>
        <taxon>Vertebrata</taxon>
        <taxon>Euteleostomi</taxon>
        <taxon>Actinopterygii</taxon>
        <taxon>Neopterygii</taxon>
        <taxon>Teleostei</taxon>
        <taxon>Ostariophysi</taxon>
        <taxon>Cypriniformes</taxon>
        <taxon>Cyprinidae</taxon>
        <taxon>Labeoninae</taxon>
        <taxon>Labeonini</taxon>
        <taxon>Cirrhinus</taxon>
    </lineage>
</organism>
<dbReference type="Proteomes" id="UP001558613">
    <property type="component" value="Unassembled WGS sequence"/>
</dbReference>
<gene>
    <name evidence="1" type="ORF">QQF64_005105</name>
</gene>
<accession>A0ABR3MIC5</accession>
<reference evidence="1 2" key="1">
    <citation type="submission" date="2023-09" db="EMBL/GenBank/DDBJ databases">
        <authorList>
            <person name="Wang M."/>
        </authorList>
    </citation>
    <scope>NUCLEOTIDE SEQUENCE [LARGE SCALE GENOMIC DNA]</scope>
    <source>
        <strain evidence="1">GT-2023</strain>
        <tissue evidence="1">Liver</tissue>
    </source>
</reference>
<name>A0ABR3MIC5_9TELE</name>
<dbReference type="EMBL" id="JAYMGO010000012">
    <property type="protein sequence ID" value="KAL1264750.1"/>
    <property type="molecule type" value="Genomic_DNA"/>
</dbReference>
<keyword evidence="2" id="KW-1185">Reference proteome</keyword>
<evidence type="ECO:0000313" key="2">
    <source>
        <dbReference type="Proteomes" id="UP001558613"/>
    </source>
</evidence>
<sequence>MHECVCAFAHVCVDRVTQKEDEVSAVPAESSLSCHQMMLCGSAFIRELFVILVLNRLECEVVTAALLSPARPIISFTGTHKPLCYISGPAGSTRCTPLCSPTFPCLLFFSSRDDFLLQLC</sequence>
<evidence type="ECO:0000313" key="1">
    <source>
        <dbReference type="EMBL" id="KAL1264750.1"/>
    </source>
</evidence>